<dbReference type="Proteomes" id="UP001589609">
    <property type="component" value="Unassembled WGS sequence"/>
</dbReference>
<reference evidence="3 4" key="1">
    <citation type="submission" date="2024-09" db="EMBL/GenBank/DDBJ databases">
        <authorList>
            <person name="Sun Q."/>
            <person name="Mori K."/>
        </authorList>
    </citation>
    <scope>NUCLEOTIDE SEQUENCE [LARGE SCALE GENOMIC DNA]</scope>
    <source>
        <strain evidence="3 4">JCM 11201</strain>
    </source>
</reference>
<proteinExistence type="inferred from homology"/>
<organism evidence="3 4">
    <name type="scientific">Ectobacillus funiculus</name>
    <dbReference type="NCBI Taxonomy" id="137993"/>
    <lineage>
        <taxon>Bacteria</taxon>
        <taxon>Bacillati</taxon>
        <taxon>Bacillota</taxon>
        <taxon>Bacilli</taxon>
        <taxon>Bacillales</taxon>
        <taxon>Bacillaceae</taxon>
        <taxon>Ectobacillus</taxon>
    </lineage>
</organism>
<keyword evidence="4" id="KW-1185">Reference proteome</keyword>
<dbReference type="RefSeq" id="WP_379949776.1">
    <property type="nucleotide sequence ID" value="NZ_JBHMAF010000072.1"/>
</dbReference>
<gene>
    <name evidence="3" type="ORF">ACFFMS_13615</name>
</gene>
<dbReference type="InterPro" id="IPR000989">
    <property type="entry name" value="Rep"/>
</dbReference>
<comment type="caution">
    <text evidence="3">The sequence shown here is derived from an EMBL/GenBank/DDBJ whole genome shotgun (WGS) entry which is preliminary data.</text>
</comment>
<evidence type="ECO:0000313" key="4">
    <source>
        <dbReference type="Proteomes" id="UP001589609"/>
    </source>
</evidence>
<comment type="similarity">
    <text evidence="1">Belongs to the Gram-positive plasmids replication protein type 1 family.</text>
</comment>
<keyword evidence="2" id="KW-0235">DNA replication</keyword>
<evidence type="ECO:0000256" key="1">
    <source>
        <dbReference type="ARBA" id="ARBA00008909"/>
    </source>
</evidence>
<accession>A0ABV5WGC1</accession>
<protein>
    <submittedName>
        <fullName evidence="3">Protein rep</fullName>
    </submittedName>
</protein>
<dbReference type="EMBL" id="JBHMAF010000072">
    <property type="protein sequence ID" value="MFB9759463.1"/>
    <property type="molecule type" value="Genomic_DNA"/>
</dbReference>
<name>A0ABV5WGC1_9BACI</name>
<evidence type="ECO:0000313" key="3">
    <source>
        <dbReference type="EMBL" id="MFB9759463.1"/>
    </source>
</evidence>
<dbReference type="Pfam" id="PF01446">
    <property type="entry name" value="Rep_1"/>
    <property type="match status" value="1"/>
</dbReference>
<evidence type="ECO:0000256" key="2">
    <source>
        <dbReference type="ARBA" id="ARBA00022705"/>
    </source>
</evidence>
<sequence length="338" mass="39002">MTVKLDDVEVLSDVSATGKERPWRDKKGRTMKMAEAFQLAGLEGKAARMASCGNVLIFNVMELGYHLALAQFCQVRLCPMCTWRRSLKIANQNRQIVELANERQKLRWIFLTLTIRNVEGKELKQTIDHMMKSWDRFRGYKSVQNAVVGWFRGLEITRNTKVKSKSFGTYHPHFHVLIAVRPSFFTHGYIKQSEWADMWQKALQVDYTPITHVEVVKARRTKKNLMEIATEVQNAISEQKAIFEVSKYPVKDDDIIKDFNSKDTPEVVRTLDTALNRKRLIAYGGILKDIKKELGLSDVEGDSADLVHIDESKDDVAEEVEKVTAYWHYGLKEYVISR</sequence>